<feature type="transmembrane region" description="Helical" evidence="5">
    <location>
        <begin position="110"/>
        <end position="129"/>
    </location>
</feature>
<organism evidence="7 8">
    <name type="scientific">Enteractinococcus helveticum</name>
    <dbReference type="NCBI Taxonomy" id="1837282"/>
    <lineage>
        <taxon>Bacteria</taxon>
        <taxon>Bacillati</taxon>
        <taxon>Actinomycetota</taxon>
        <taxon>Actinomycetes</taxon>
        <taxon>Micrococcales</taxon>
        <taxon>Micrococcaceae</taxon>
    </lineage>
</organism>
<dbReference type="Proteomes" id="UP000078292">
    <property type="component" value="Unassembled WGS sequence"/>
</dbReference>
<feature type="transmembrane region" description="Helical" evidence="5">
    <location>
        <begin position="374"/>
        <end position="397"/>
    </location>
</feature>
<feature type="transmembrane region" description="Helical" evidence="5">
    <location>
        <begin position="14"/>
        <end position="36"/>
    </location>
</feature>
<sequence>MAARKKFWTYENKLTTMFFFVIGIVFFDRLIINYLMPFIQEDLNLNNADIGLLAAAVSLTWALGSIVGGRLSDKVKSKRIYLVVLIVAFSVASFFQGFVGTFMMLLSLRLLMGAFEGPIVPVTQSVLAMESSERRRGFNLGFTMNTANGLFGSILAPLVIVAIATAFDWRTAFFFTVLPGLVIALFVFKIMREPKLVSEEETAGEAKPKPKGQLLEVLKNRNIILSIVMFSGFMVYLISFQVFGPVYLVGMKGFSPTTMSYIMAAFGLGTAVWGFVVPLISDRIGRKPAAIGFGFLSVLAPLSVLVIDNPVVMAPTIFLLAAGMGAGGLAMSVIPAESVSPLMAGLAVGLPVGIGEIIGGFLNPMITGALADQFGLPIALIVSSGGALVATLIALFLKETAPSRVKAAANKAVVANG</sequence>
<reference evidence="7 8" key="1">
    <citation type="submission" date="2016-04" db="EMBL/GenBank/DDBJ databases">
        <title>First whole genome shotgun sequence of the bacterium Enteractinococcus sp. strain UASWS1574.</title>
        <authorList>
            <person name="Crovadore J."/>
            <person name="Chablais R."/>
            <person name="Lefort F."/>
        </authorList>
    </citation>
    <scope>NUCLEOTIDE SEQUENCE [LARGE SCALE GENOMIC DNA]</scope>
    <source>
        <strain evidence="7 8">UASWS1574</strain>
    </source>
</reference>
<dbReference type="SUPFAM" id="SSF103473">
    <property type="entry name" value="MFS general substrate transporter"/>
    <property type="match status" value="1"/>
</dbReference>
<gene>
    <name evidence="7" type="ORF">A6F49_07625</name>
</gene>
<feature type="transmembrane region" description="Helical" evidence="5">
    <location>
        <begin position="313"/>
        <end position="334"/>
    </location>
</feature>
<evidence type="ECO:0000256" key="2">
    <source>
        <dbReference type="ARBA" id="ARBA00022692"/>
    </source>
</evidence>
<dbReference type="PANTHER" id="PTHR23508">
    <property type="entry name" value="CARBOXYLIC ACID TRANSPORTER PROTEIN HOMOLOG"/>
    <property type="match status" value="1"/>
</dbReference>
<evidence type="ECO:0000256" key="1">
    <source>
        <dbReference type="ARBA" id="ARBA00004651"/>
    </source>
</evidence>
<dbReference type="OrthoDB" id="9810492at2"/>
<comment type="caution">
    <text evidence="7">The sequence shown here is derived from an EMBL/GenBank/DDBJ whole genome shotgun (WGS) entry which is preliminary data.</text>
</comment>
<name>A0A1B7M144_9MICC</name>
<feature type="transmembrane region" description="Helical" evidence="5">
    <location>
        <begin position="261"/>
        <end position="281"/>
    </location>
</feature>
<dbReference type="Pfam" id="PF07690">
    <property type="entry name" value="MFS_1"/>
    <property type="match status" value="1"/>
</dbReference>
<proteinExistence type="predicted"/>
<evidence type="ECO:0000256" key="4">
    <source>
        <dbReference type="ARBA" id="ARBA00023136"/>
    </source>
</evidence>
<feature type="domain" description="Major facilitator superfamily (MFS) profile" evidence="6">
    <location>
        <begin position="14"/>
        <end position="402"/>
    </location>
</feature>
<keyword evidence="2 5" id="KW-0812">Transmembrane</keyword>
<protein>
    <submittedName>
        <fullName evidence="7">MFS transporter</fullName>
    </submittedName>
</protein>
<dbReference type="PROSITE" id="PS50850">
    <property type="entry name" value="MFS"/>
    <property type="match status" value="1"/>
</dbReference>
<feature type="transmembrane region" description="Helical" evidence="5">
    <location>
        <begin position="341"/>
        <end position="362"/>
    </location>
</feature>
<keyword evidence="3 5" id="KW-1133">Transmembrane helix</keyword>
<dbReference type="InterPro" id="IPR011701">
    <property type="entry name" value="MFS"/>
</dbReference>
<dbReference type="RefSeq" id="WP_043057196.1">
    <property type="nucleotide sequence ID" value="NZ_LXEY01000014.1"/>
</dbReference>
<feature type="transmembrane region" description="Helical" evidence="5">
    <location>
        <begin position="80"/>
        <end position="104"/>
    </location>
</feature>
<dbReference type="GO" id="GO:0005886">
    <property type="term" value="C:plasma membrane"/>
    <property type="evidence" value="ECO:0007669"/>
    <property type="project" value="UniProtKB-SubCell"/>
</dbReference>
<feature type="transmembrane region" description="Helical" evidence="5">
    <location>
        <begin position="288"/>
        <end position="307"/>
    </location>
</feature>
<feature type="transmembrane region" description="Helical" evidence="5">
    <location>
        <begin position="48"/>
        <end position="68"/>
    </location>
</feature>
<dbReference type="InterPro" id="IPR020846">
    <property type="entry name" value="MFS_dom"/>
</dbReference>
<comment type="subcellular location">
    <subcellularLocation>
        <location evidence="1">Cell membrane</location>
        <topology evidence="1">Multi-pass membrane protein</topology>
    </subcellularLocation>
</comment>
<dbReference type="Gene3D" id="1.20.1250.20">
    <property type="entry name" value="MFS general substrate transporter like domains"/>
    <property type="match status" value="2"/>
</dbReference>
<evidence type="ECO:0000256" key="3">
    <source>
        <dbReference type="ARBA" id="ARBA00022989"/>
    </source>
</evidence>
<feature type="transmembrane region" description="Helical" evidence="5">
    <location>
        <begin position="173"/>
        <end position="191"/>
    </location>
</feature>
<dbReference type="GO" id="GO:0046943">
    <property type="term" value="F:carboxylic acid transmembrane transporter activity"/>
    <property type="evidence" value="ECO:0007669"/>
    <property type="project" value="TreeGrafter"/>
</dbReference>
<dbReference type="STRING" id="1837282.A6F49_07625"/>
<evidence type="ECO:0000256" key="5">
    <source>
        <dbReference type="SAM" id="Phobius"/>
    </source>
</evidence>
<evidence type="ECO:0000259" key="6">
    <source>
        <dbReference type="PROSITE" id="PS50850"/>
    </source>
</evidence>
<dbReference type="PANTHER" id="PTHR23508:SF10">
    <property type="entry name" value="CARBOXYLIC ACID TRANSPORTER PROTEIN HOMOLOG"/>
    <property type="match status" value="1"/>
</dbReference>
<keyword evidence="4 5" id="KW-0472">Membrane</keyword>
<evidence type="ECO:0000313" key="8">
    <source>
        <dbReference type="Proteomes" id="UP000078292"/>
    </source>
</evidence>
<dbReference type="InterPro" id="IPR036259">
    <property type="entry name" value="MFS_trans_sf"/>
</dbReference>
<dbReference type="AlphaFoldDB" id="A0A1B7M144"/>
<keyword evidence="8" id="KW-1185">Reference proteome</keyword>
<accession>A0A1B7M144</accession>
<dbReference type="EMBL" id="LXEY01000014">
    <property type="protein sequence ID" value="OAV62152.1"/>
    <property type="molecule type" value="Genomic_DNA"/>
</dbReference>
<feature type="transmembrane region" description="Helical" evidence="5">
    <location>
        <begin position="150"/>
        <end position="167"/>
    </location>
</feature>
<evidence type="ECO:0000313" key="7">
    <source>
        <dbReference type="EMBL" id="OAV62152.1"/>
    </source>
</evidence>
<feature type="transmembrane region" description="Helical" evidence="5">
    <location>
        <begin position="223"/>
        <end position="249"/>
    </location>
</feature>